<evidence type="ECO:0000313" key="6">
    <source>
        <dbReference type="Proteomes" id="UP001626550"/>
    </source>
</evidence>
<dbReference type="PANTHER" id="PTHR10252">
    <property type="entry name" value="HISTONE-LIKE TRANSCRIPTION FACTOR CCAAT-RELATED"/>
    <property type="match status" value="1"/>
</dbReference>
<dbReference type="Gene3D" id="1.10.20.10">
    <property type="entry name" value="Histone, subunit A"/>
    <property type="match status" value="1"/>
</dbReference>
<gene>
    <name evidence="5" type="primary">POLE4</name>
    <name evidence="5" type="ORF">Ciccas_001147</name>
</gene>
<keyword evidence="3" id="KW-0812">Transmembrane</keyword>
<dbReference type="GO" id="GO:0005634">
    <property type="term" value="C:nucleus"/>
    <property type="evidence" value="ECO:0007669"/>
    <property type="project" value="UniProtKB-SubCell"/>
</dbReference>
<organism evidence="5 6">
    <name type="scientific">Cichlidogyrus casuarinus</name>
    <dbReference type="NCBI Taxonomy" id="1844966"/>
    <lineage>
        <taxon>Eukaryota</taxon>
        <taxon>Metazoa</taxon>
        <taxon>Spiralia</taxon>
        <taxon>Lophotrochozoa</taxon>
        <taxon>Platyhelminthes</taxon>
        <taxon>Monogenea</taxon>
        <taxon>Monopisthocotylea</taxon>
        <taxon>Dactylogyridea</taxon>
        <taxon>Ancyrocephalidae</taxon>
        <taxon>Cichlidogyrus</taxon>
    </lineage>
</organism>
<dbReference type="InterPro" id="IPR050568">
    <property type="entry name" value="Transcr_DNA_Rep_Reg"/>
</dbReference>
<feature type="transmembrane region" description="Helical" evidence="3">
    <location>
        <begin position="158"/>
        <end position="176"/>
    </location>
</feature>
<evidence type="ECO:0000256" key="1">
    <source>
        <dbReference type="ARBA" id="ARBA00004123"/>
    </source>
</evidence>
<sequence>MYDTPQELLPPGQKKRDTLTPDLREKLNMVLKSSLGLTEKDGTMMPPSPKTERRVSSLTLEALMDDEEIDIHPYGRGGIYEGILYNRQEEEPIDMIALMMWVMFAGSVTAIACAIVFVAGMYLVNKNLFLRINKMDETLFNSAEGTLFRRQGSLVKKLISFVLNYVQLLSSWILFFKTMSESDNLANFPLSKIKTLMKAVPGVELVASDSVILMSMAAEDFCKRFIKDAQQVAAENQKKTISKDHVNTLVTSLPQYEFLDGLLE</sequence>
<reference evidence="5 6" key="1">
    <citation type="submission" date="2024-11" db="EMBL/GenBank/DDBJ databases">
        <title>Adaptive evolution of stress response genes in parasites aligns with host niche diversity.</title>
        <authorList>
            <person name="Hahn C."/>
            <person name="Resl P."/>
        </authorList>
    </citation>
    <scope>NUCLEOTIDE SEQUENCE [LARGE SCALE GENOMIC DNA]</scope>
    <source>
        <strain evidence="5">EGGRZ-B1_66</strain>
        <tissue evidence="5">Body</tissue>
    </source>
</reference>
<keyword evidence="3" id="KW-0472">Membrane</keyword>
<dbReference type="SUPFAM" id="SSF47113">
    <property type="entry name" value="Histone-fold"/>
    <property type="match status" value="1"/>
</dbReference>
<keyword evidence="2" id="KW-0539">Nucleus</keyword>
<name>A0ABD2QKZ4_9PLAT</name>
<dbReference type="AlphaFoldDB" id="A0ABD2QKZ4"/>
<dbReference type="EMBL" id="JBJKFK010000071">
    <property type="protein sequence ID" value="KAL3320179.1"/>
    <property type="molecule type" value="Genomic_DNA"/>
</dbReference>
<dbReference type="CDD" id="cd22929">
    <property type="entry name" value="HFD_POLE4-like"/>
    <property type="match status" value="1"/>
</dbReference>
<comment type="caution">
    <text evidence="5">The sequence shown here is derived from an EMBL/GenBank/DDBJ whole genome shotgun (WGS) entry which is preliminary data.</text>
</comment>
<feature type="domain" description="Transcription factor CBF/NF-Y/archaeal histone" evidence="4">
    <location>
        <begin position="187"/>
        <end position="247"/>
    </location>
</feature>
<evidence type="ECO:0000313" key="5">
    <source>
        <dbReference type="EMBL" id="KAL3320179.1"/>
    </source>
</evidence>
<feature type="transmembrane region" description="Helical" evidence="3">
    <location>
        <begin position="98"/>
        <end position="124"/>
    </location>
</feature>
<protein>
    <submittedName>
        <fullName evidence="5">DNA polymerase epsilon subunit 4</fullName>
    </submittedName>
</protein>
<dbReference type="Proteomes" id="UP001626550">
    <property type="component" value="Unassembled WGS sequence"/>
</dbReference>
<proteinExistence type="predicted"/>
<dbReference type="InterPro" id="IPR009072">
    <property type="entry name" value="Histone-fold"/>
</dbReference>
<keyword evidence="6" id="KW-1185">Reference proteome</keyword>
<dbReference type="Pfam" id="PF00808">
    <property type="entry name" value="CBFD_NFYB_HMF"/>
    <property type="match status" value="1"/>
</dbReference>
<evidence type="ECO:0000256" key="3">
    <source>
        <dbReference type="SAM" id="Phobius"/>
    </source>
</evidence>
<dbReference type="PANTHER" id="PTHR10252:SF54">
    <property type="entry name" value="CHROMATIN ACCESSIBILITY COMPLEX PROTEIN 1"/>
    <property type="match status" value="1"/>
</dbReference>
<accession>A0ABD2QKZ4</accession>
<evidence type="ECO:0000256" key="2">
    <source>
        <dbReference type="ARBA" id="ARBA00023242"/>
    </source>
</evidence>
<evidence type="ECO:0000259" key="4">
    <source>
        <dbReference type="Pfam" id="PF00808"/>
    </source>
</evidence>
<dbReference type="InterPro" id="IPR003958">
    <property type="entry name" value="CBFA_NFYB_domain"/>
</dbReference>
<comment type="subcellular location">
    <subcellularLocation>
        <location evidence="1">Nucleus</location>
    </subcellularLocation>
</comment>
<keyword evidence="3" id="KW-1133">Transmembrane helix</keyword>